<dbReference type="InterPro" id="IPR014729">
    <property type="entry name" value="Rossmann-like_a/b/a_fold"/>
</dbReference>
<dbReference type="Proteomes" id="UP000035740">
    <property type="component" value="Chromosome 5"/>
</dbReference>
<evidence type="ECO:0000313" key="4">
    <source>
        <dbReference type="Proteomes" id="UP000035740"/>
    </source>
</evidence>
<keyword evidence="4" id="KW-1185">Reference proteome</keyword>
<proteinExistence type="predicted"/>
<dbReference type="eggNOG" id="ENOG502RZ8X">
    <property type="taxonomic scope" value="Eukaryota"/>
</dbReference>
<name>A0A0J8CB54_BETVV</name>
<dbReference type="OMA" id="MCQTRKP"/>
<dbReference type="Gene3D" id="3.40.50.620">
    <property type="entry name" value="HUPs"/>
    <property type="match status" value="1"/>
</dbReference>
<protein>
    <recommendedName>
        <fullName evidence="2">UspA domain-containing protein</fullName>
    </recommendedName>
</protein>
<dbReference type="Gramene" id="KMT10847">
    <property type="protein sequence ID" value="KMT10847"/>
    <property type="gene ID" value="BVRB_5g113500"/>
</dbReference>
<evidence type="ECO:0000256" key="1">
    <source>
        <dbReference type="SAM" id="MobiDB-lite"/>
    </source>
</evidence>
<sequence>MVRVHTKNSASCFRISKARIRVRSPPLQSNPAYNSIKAGHKNHQYFENDCGSSFNSDTNGSSEENSENGEPKEGNRIMVVVDASQEANGALHWALSHTVQKEDTVILLHITKPSKNGAGSHSEGDIDPKAYGLPYSLKSVCQSKRPGVQVEVLALEGKAKGPIIVDQAKEQKASLLVLGHRRRSKAWRFWMRWAGRNRSSHSVVDYCIQNADCMTIAVRRKNKKLGGYLITTKRHKNFWLLA</sequence>
<dbReference type="InterPro" id="IPR006016">
    <property type="entry name" value="UspA"/>
</dbReference>
<reference evidence="3 4" key="1">
    <citation type="journal article" date="2014" name="Nature">
        <title>The genome of the recently domesticated crop plant sugar beet (Beta vulgaris).</title>
        <authorList>
            <person name="Dohm J.C."/>
            <person name="Minoche A.E."/>
            <person name="Holtgrawe D."/>
            <person name="Capella-Gutierrez S."/>
            <person name="Zakrzewski F."/>
            <person name="Tafer H."/>
            <person name="Rupp O."/>
            <person name="Sorensen T.R."/>
            <person name="Stracke R."/>
            <person name="Reinhardt R."/>
            <person name="Goesmann A."/>
            <person name="Kraft T."/>
            <person name="Schulz B."/>
            <person name="Stadler P.F."/>
            <person name="Schmidt T."/>
            <person name="Gabaldon T."/>
            <person name="Lehrach H."/>
            <person name="Weisshaar B."/>
            <person name="Himmelbauer H."/>
        </authorList>
    </citation>
    <scope>NUCLEOTIDE SEQUENCE [LARGE SCALE GENOMIC DNA]</scope>
    <source>
        <tissue evidence="3">Taproot</tissue>
    </source>
</reference>
<dbReference type="Pfam" id="PF00582">
    <property type="entry name" value="Usp"/>
    <property type="match status" value="1"/>
</dbReference>
<gene>
    <name evidence="3" type="ORF">BVRB_5g113500</name>
</gene>
<feature type="domain" description="UspA" evidence="2">
    <location>
        <begin position="76"/>
        <end position="219"/>
    </location>
</feature>
<dbReference type="CDD" id="cd23659">
    <property type="entry name" value="USP_At3g01520-like"/>
    <property type="match status" value="1"/>
</dbReference>
<organism evidence="3 4">
    <name type="scientific">Beta vulgaris subsp. vulgaris</name>
    <name type="common">Beet</name>
    <dbReference type="NCBI Taxonomy" id="3555"/>
    <lineage>
        <taxon>Eukaryota</taxon>
        <taxon>Viridiplantae</taxon>
        <taxon>Streptophyta</taxon>
        <taxon>Embryophyta</taxon>
        <taxon>Tracheophyta</taxon>
        <taxon>Spermatophyta</taxon>
        <taxon>Magnoliopsida</taxon>
        <taxon>eudicotyledons</taxon>
        <taxon>Gunneridae</taxon>
        <taxon>Pentapetalae</taxon>
        <taxon>Caryophyllales</taxon>
        <taxon>Chenopodiaceae</taxon>
        <taxon>Betoideae</taxon>
        <taxon>Beta</taxon>
    </lineage>
</organism>
<dbReference type="OrthoDB" id="1667873at2759"/>
<accession>A0A0J8CB54</accession>
<evidence type="ECO:0000313" key="3">
    <source>
        <dbReference type="EMBL" id="KMT10847.1"/>
    </source>
</evidence>
<dbReference type="EMBL" id="KQ090104">
    <property type="protein sequence ID" value="KMT10847.1"/>
    <property type="molecule type" value="Genomic_DNA"/>
</dbReference>
<dbReference type="AlphaFoldDB" id="A0A0J8CB54"/>
<dbReference type="PANTHER" id="PTHR47000">
    <property type="entry name" value="ADENINE NUCLEOTIDE ALPHA HYDROLASES-LIKE SUPERFAMILY PROTEIN"/>
    <property type="match status" value="1"/>
</dbReference>
<feature type="region of interest" description="Disordered" evidence="1">
    <location>
        <begin position="47"/>
        <end position="73"/>
    </location>
</feature>
<dbReference type="PANTHER" id="PTHR47000:SF3">
    <property type="entry name" value="ADENINE NUCLEOTIDE ALPHA HYDROLASES-LIKE SUPERFAMILY PROTEIN"/>
    <property type="match status" value="1"/>
</dbReference>
<dbReference type="KEGG" id="bvg:104893927"/>
<dbReference type="SUPFAM" id="SSF52402">
    <property type="entry name" value="Adenine nucleotide alpha hydrolases-like"/>
    <property type="match status" value="1"/>
</dbReference>
<evidence type="ECO:0000259" key="2">
    <source>
        <dbReference type="Pfam" id="PF00582"/>
    </source>
</evidence>